<keyword evidence="3" id="KW-1185">Reference proteome</keyword>
<feature type="chain" id="PRO_5042849438" description="Secreted protein" evidence="1">
    <location>
        <begin position="19"/>
        <end position="98"/>
    </location>
</feature>
<reference evidence="2" key="1">
    <citation type="journal article" date="2023" name="Mol. Phylogenet. Evol.">
        <title>Genome-scale phylogeny and comparative genomics of the fungal order Sordariales.</title>
        <authorList>
            <person name="Hensen N."/>
            <person name="Bonometti L."/>
            <person name="Westerberg I."/>
            <person name="Brannstrom I.O."/>
            <person name="Guillou S."/>
            <person name="Cros-Aarteil S."/>
            <person name="Calhoun S."/>
            <person name="Haridas S."/>
            <person name="Kuo A."/>
            <person name="Mondo S."/>
            <person name="Pangilinan J."/>
            <person name="Riley R."/>
            <person name="LaButti K."/>
            <person name="Andreopoulos B."/>
            <person name="Lipzen A."/>
            <person name="Chen C."/>
            <person name="Yan M."/>
            <person name="Daum C."/>
            <person name="Ng V."/>
            <person name="Clum A."/>
            <person name="Steindorff A."/>
            <person name="Ohm R.A."/>
            <person name="Martin F."/>
            <person name="Silar P."/>
            <person name="Natvig D.O."/>
            <person name="Lalanne C."/>
            <person name="Gautier V."/>
            <person name="Ament-Velasquez S.L."/>
            <person name="Kruys A."/>
            <person name="Hutchinson M.I."/>
            <person name="Powell A.J."/>
            <person name="Barry K."/>
            <person name="Miller A.N."/>
            <person name="Grigoriev I.V."/>
            <person name="Debuchy R."/>
            <person name="Gladieux P."/>
            <person name="Hiltunen Thoren M."/>
            <person name="Johannesson H."/>
        </authorList>
    </citation>
    <scope>NUCLEOTIDE SEQUENCE</scope>
    <source>
        <strain evidence="2">CBS 508.74</strain>
    </source>
</reference>
<gene>
    <name evidence="2" type="ORF">N656DRAFT_410426</name>
</gene>
<evidence type="ECO:0000313" key="3">
    <source>
        <dbReference type="Proteomes" id="UP001302812"/>
    </source>
</evidence>
<accession>A0AAN6TK45</accession>
<evidence type="ECO:0000313" key="2">
    <source>
        <dbReference type="EMBL" id="KAK4115964.1"/>
    </source>
</evidence>
<evidence type="ECO:0008006" key="4">
    <source>
        <dbReference type="Google" id="ProtNLM"/>
    </source>
</evidence>
<dbReference type="EMBL" id="MU853334">
    <property type="protein sequence ID" value="KAK4115964.1"/>
    <property type="molecule type" value="Genomic_DNA"/>
</dbReference>
<dbReference type="Proteomes" id="UP001302812">
    <property type="component" value="Unassembled WGS sequence"/>
</dbReference>
<dbReference type="AlphaFoldDB" id="A0AAN6TK45"/>
<feature type="signal peptide" evidence="1">
    <location>
        <begin position="1"/>
        <end position="18"/>
    </location>
</feature>
<name>A0AAN6TK45_9PEZI</name>
<dbReference type="RefSeq" id="XP_064673534.1">
    <property type="nucleotide sequence ID" value="XM_064809568.1"/>
</dbReference>
<keyword evidence="1" id="KW-0732">Signal</keyword>
<proteinExistence type="predicted"/>
<comment type="caution">
    <text evidence="2">The sequence shown here is derived from an EMBL/GenBank/DDBJ whole genome shotgun (WGS) entry which is preliminary data.</text>
</comment>
<reference evidence="2" key="2">
    <citation type="submission" date="2023-05" db="EMBL/GenBank/DDBJ databases">
        <authorList>
            <consortium name="Lawrence Berkeley National Laboratory"/>
            <person name="Steindorff A."/>
            <person name="Hensen N."/>
            <person name="Bonometti L."/>
            <person name="Westerberg I."/>
            <person name="Brannstrom I.O."/>
            <person name="Guillou S."/>
            <person name="Cros-Aarteil S."/>
            <person name="Calhoun S."/>
            <person name="Haridas S."/>
            <person name="Kuo A."/>
            <person name="Mondo S."/>
            <person name="Pangilinan J."/>
            <person name="Riley R."/>
            <person name="Labutti K."/>
            <person name="Andreopoulos B."/>
            <person name="Lipzen A."/>
            <person name="Chen C."/>
            <person name="Yanf M."/>
            <person name="Daum C."/>
            <person name="Ng V."/>
            <person name="Clum A."/>
            <person name="Ohm R."/>
            <person name="Martin F."/>
            <person name="Silar P."/>
            <person name="Natvig D."/>
            <person name="Lalanne C."/>
            <person name="Gautier V."/>
            <person name="Ament-Velasquez S.L."/>
            <person name="Kruys A."/>
            <person name="Hutchinson M.I."/>
            <person name="Powell A.J."/>
            <person name="Barry K."/>
            <person name="Miller A.N."/>
            <person name="Grigoriev I.V."/>
            <person name="Debuchy R."/>
            <person name="Gladieux P."/>
            <person name="Thoren M.H."/>
            <person name="Johannesson H."/>
        </authorList>
    </citation>
    <scope>NUCLEOTIDE SEQUENCE</scope>
    <source>
        <strain evidence="2">CBS 508.74</strain>
    </source>
</reference>
<evidence type="ECO:0000256" key="1">
    <source>
        <dbReference type="SAM" id="SignalP"/>
    </source>
</evidence>
<protein>
    <recommendedName>
        <fullName evidence="4">Secreted protein</fullName>
    </recommendedName>
</protein>
<organism evidence="2 3">
    <name type="scientific">Canariomyces notabilis</name>
    <dbReference type="NCBI Taxonomy" id="2074819"/>
    <lineage>
        <taxon>Eukaryota</taxon>
        <taxon>Fungi</taxon>
        <taxon>Dikarya</taxon>
        <taxon>Ascomycota</taxon>
        <taxon>Pezizomycotina</taxon>
        <taxon>Sordariomycetes</taxon>
        <taxon>Sordariomycetidae</taxon>
        <taxon>Sordariales</taxon>
        <taxon>Chaetomiaceae</taxon>
        <taxon>Canariomyces</taxon>
    </lineage>
</organism>
<dbReference type="GeneID" id="89933692"/>
<sequence length="98" mass="11346">MWFGLWAGLDWTGLDAWGAPIRPQAATRCALCSLLARSLAVYRSTVVMSAEPRYYRTSRYSVDNLKLPLIPYLLRCNGRRKQTRVCRVIWDSAKLHWT</sequence>